<name>A0A5N3P862_9HYPH</name>
<dbReference type="OrthoDB" id="9765084at2"/>
<dbReference type="SUPFAM" id="SSF53335">
    <property type="entry name" value="S-adenosyl-L-methionine-dependent methyltransferases"/>
    <property type="match status" value="1"/>
</dbReference>
<dbReference type="Proteomes" id="UP000325684">
    <property type="component" value="Unassembled WGS sequence"/>
</dbReference>
<dbReference type="PANTHER" id="PTHR43464">
    <property type="entry name" value="METHYLTRANSFERASE"/>
    <property type="match status" value="1"/>
</dbReference>
<organism evidence="1 2">
    <name type="scientific">Microvirga brassicacearum</name>
    <dbReference type="NCBI Taxonomy" id="2580413"/>
    <lineage>
        <taxon>Bacteria</taxon>
        <taxon>Pseudomonadati</taxon>
        <taxon>Pseudomonadota</taxon>
        <taxon>Alphaproteobacteria</taxon>
        <taxon>Hyphomicrobiales</taxon>
        <taxon>Methylobacteriaceae</taxon>
        <taxon>Microvirga</taxon>
    </lineage>
</organism>
<dbReference type="InterPro" id="IPR029063">
    <property type="entry name" value="SAM-dependent_MTases_sf"/>
</dbReference>
<dbReference type="Gene3D" id="3.40.50.150">
    <property type="entry name" value="Vaccinia Virus protein VP39"/>
    <property type="match status" value="1"/>
</dbReference>
<dbReference type="InterPro" id="IPR027554">
    <property type="entry name" value="Meth_Rta_06860"/>
</dbReference>
<dbReference type="RefSeq" id="WP_150946238.1">
    <property type="nucleotide sequence ID" value="NZ_VCMV01000025.1"/>
</dbReference>
<evidence type="ECO:0000313" key="1">
    <source>
        <dbReference type="EMBL" id="KAB0265923.1"/>
    </source>
</evidence>
<comment type="caution">
    <text evidence="1">The sequence shown here is derived from an EMBL/GenBank/DDBJ whole genome shotgun (WGS) entry which is preliminary data.</text>
</comment>
<dbReference type="PANTHER" id="PTHR43464:SF95">
    <property type="entry name" value="TRNA U34 CARBOXYMETHYLTRANSFERASE"/>
    <property type="match status" value="1"/>
</dbReference>
<proteinExistence type="predicted"/>
<keyword evidence="2" id="KW-1185">Reference proteome</keyword>
<dbReference type="Pfam" id="PF08003">
    <property type="entry name" value="Methyltransf_9"/>
    <property type="match status" value="1"/>
</dbReference>
<dbReference type="NCBIfam" id="TIGR04290">
    <property type="entry name" value="meth_Rta_06860"/>
    <property type="match status" value="1"/>
</dbReference>
<dbReference type="EMBL" id="VCMV01000025">
    <property type="protein sequence ID" value="KAB0265923.1"/>
    <property type="molecule type" value="Genomic_DNA"/>
</dbReference>
<gene>
    <name evidence="1" type="ORF">FEZ63_15930</name>
</gene>
<protein>
    <submittedName>
        <fullName evidence="1">TIGR04290 family methyltransferase</fullName>
    </submittedName>
</protein>
<keyword evidence="1" id="KW-0489">Methyltransferase</keyword>
<dbReference type="InterPro" id="IPR027555">
    <property type="entry name" value="Mo5U34_MeTrfas-like"/>
</dbReference>
<sequence>MMLAANGTPSIAQRIEALAPWFHNIELDGIETAPEHFLGNYPTFKWLGFRHLVPSDLHGQTVLDIGCNAGFYSLEMKRRGADLVVGIDSDPRYLAQARLAAEINGLDIELHQLSVYDIGELRQRFDLVLFMGVLYHLRHPLLALDLLHEHVVGNQLLFQSMLRGSKHVPTIEHDYAFDEHAIFEEEGYPRAVFVEHSYATDPTNWWIPNRSGMEAMLRSAGFLIEAQTDDEVYLCRRGERPPAVEPPPEIRSRSHG</sequence>
<evidence type="ECO:0000313" key="2">
    <source>
        <dbReference type="Proteomes" id="UP000325684"/>
    </source>
</evidence>
<dbReference type="GO" id="GO:0008168">
    <property type="term" value="F:methyltransferase activity"/>
    <property type="evidence" value="ECO:0007669"/>
    <property type="project" value="UniProtKB-KW"/>
</dbReference>
<accession>A0A5N3P862</accession>
<dbReference type="AlphaFoldDB" id="A0A5N3P862"/>
<reference evidence="1 2" key="1">
    <citation type="journal article" date="2019" name="Microorganisms">
        <title>Genome Insights into the Novel Species Microvirga brassicacearum, a Rapeseed Endophyte with Biotechnological Potential.</title>
        <authorList>
            <person name="Jimenez-Gomez A."/>
            <person name="Saati-Santamaria Z."/>
            <person name="Igual J.M."/>
            <person name="Rivas R."/>
            <person name="Mateos P.F."/>
            <person name="Garcia-Fraile P."/>
        </authorList>
    </citation>
    <scope>NUCLEOTIDE SEQUENCE [LARGE SCALE GENOMIC DNA]</scope>
    <source>
        <strain evidence="1 2">CDVBN77</strain>
    </source>
</reference>
<dbReference type="GO" id="GO:0032259">
    <property type="term" value="P:methylation"/>
    <property type="evidence" value="ECO:0007669"/>
    <property type="project" value="UniProtKB-KW"/>
</dbReference>
<dbReference type="CDD" id="cd02440">
    <property type="entry name" value="AdoMet_MTases"/>
    <property type="match status" value="1"/>
</dbReference>
<keyword evidence="1" id="KW-0808">Transferase</keyword>